<evidence type="ECO:0000259" key="1">
    <source>
        <dbReference type="Pfam" id="PF16562"/>
    </source>
</evidence>
<dbReference type="Ensembl" id="ENSAPOT00000006704.1">
    <property type="protein sequence ID" value="ENSAPOP00000025258.1"/>
    <property type="gene ID" value="ENSAPOG00000008285.1"/>
</dbReference>
<dbReference type="GeneTree" id="ENSGT00940000158294"/>
<evidence type="ECO:0000313" key="3">
    <source>
        <dbReference type="Proteomes" id="UP000257200"/>
    </source>
</evidence>
<dbReference type="STRING" id="80966.ENSAPOP00000025258"/>
<accession>A0A3Q1G5N5</accession>
<dbReference type="Gene3D" id="2.60.40.2840">
    <property type="match status" value="1"/>
</dbReference>
<feature type="domain" description="E3 ubiquitin-protein ligase HECW1/2 N-terminal" evidence="1">
    <location>
        <begin position="43"/>
        <end position="160"/>
    </location>
</feature>
<dbReference type="InParanoid" id="A0A3Q1G5N5"/>
<dbReference type="Proteomes" id="UP000257200">
    <property type="component" value="Unplaced"/>
</dbReference>
<dbReference type="AlphaFoldDB" id="A0A3Q1G5N5"/>
<organism evidence="2 3">
    <name type="scientific">Acanthochromis polyacanthus</name>
    <name type="common">spiny chromis</name>
    <dbReference type="NCBI Taxonomy" id="80966"/>
    <lineage>
        <taxon>Eukaryota</taxon>
        <taxon>Metazoa</taxon>
        <taxon>Chordata</taxon>
        <taxon>Craniata</taxon>
        <taxon>Vertebrata</taxon>
        <taxon>Euteleostomi</taxon>
        <taxon>Actinopterygii</taxon>
        <taxon>Neopterygii</taxon>
        <taxon>Teleostei</taxon>
        <taxon>Neoteleostei</taxon>
        <taxon>Acanthomorphata</taxon>
        <taxon>Ovalentaria</taxon>
        <taxon>Pomacentridae</taxon>
        <taxon>Acanthochromis</taxon>
    </lineage>
</organism>
<evidence type="ECO:0000313" key="2">
    <source>
        <dbReference type="Ensembl" id="ENSAPOP00000025258.1"/>
    </source>
</evidence>
<sequence>MASPTRNSQTRQRCKDAVRHSYGPETFAVNALDQEAFMLGLPRSTSDTDLVSPDARSTLTISSSHYTIGQSEDLVITWDIKEEVDAGDWIGMYLVDEALSENFLDYKNRGINGSHRGQIVWKIDSSSNFSDSETQVCFRYYHGVTGALRATTPSVTIKKGTAPVSLTAPHAFIYTYEGFWVFTGHSVSTSQITNVSTVECWFFWLHMDHGEPSCSPEGGGKTPGAVCNCNNRLPEEPGQFEFV</sequence>
<reference evidence="2" key="2">
    <citation type="submission" date="2025-09" db="UniProtKB">
        <authorList>
            <consortium name="Ensembl"/>
        </authorList>
    </citation>
    <scope>IDENTIFICATION</scope>
</reference>
<name>A0A3Q1G5N5_9TELE</name>
<reference evidence="2" key="1">
    <citation type="submission" date="2025-08" db="UniProtKB">
        <authorList>
            <consortium name="Ensembl"/>
        </authorList>
    </citation>
    <scope>IDENTIFICATION</scope>
</reference>
<dbReference type="Pfam" id="PF16562">
    <property type="entry name" value="HECW_N"/>
    <property type="match status" value="1"/>
</dbReference>
<dbReference type="FunFam" id="2.60.40.2840:FF:000001">
    <property type="entry name" value="E3 ubiquitin-protein ligase HECW2 isoform X1"/>
    <property type="match status" value="1"/>
</dbReference>
<dbReference type="InterPro" id="IPR032348">
    <property type="entry name" value="HECW_N"/>
</dbReference>
<protein>
    <recommendedName>
        <fullName evidence="1">E3 ubiquitin-protein ligase HECW1/2 N-terminal domain-containing protein</fullName>
    </recommendedName>
</protein>
<proteinExistence type="predicted"/>
<keyword evidence="3" id="KW-1185">Reference proteome</keyword>